<dbReference type="AlphaFoldDB" id="A0AAN7UZF3"/>
<sequence length="103" mass="12123">MNNYGVRMASGAVSRDMKRDLKRIFKNSKATSRNLAKGYYYKCRDEDEDDEENFRASQRRRRTLYVFKVVILIETFGSVFSINRHDVVEVMWLCSAFGDLQAH</sequence>
<evidence type="ECO:0000313" key="2">
    <source>
        <dbReference type="EMBL" id="KAK5636648.1"/>
    </source>
</evidence>
<accession>A0AAN7UZF3</accession>
<feature type="transmembrane region" description="Helical" evidence="1">
    <location>
        <begin position="64"/>
        <end position="82"/>
    </location>
</feature>
<dbReference type="EMBL" id="JAWHQM010000074">
    <property type="protein sequence ID" value="KAK5636648.1"/>
    <property type="molecule type" value="Genomic_DNA"/>
</dbReference>
<protein>
    <submittedName>
        <fullName evidence="2">Uncharacterized protein</fullName>
    </submittedName>
</protein>
<keyword evidence="1" id="KW-1133">Transmembrane helix</keyword>
<proteinExistence type="predicted"/>
<reference evidence="2 3" key="1">
    <citation type="submission" date="2023-10" db="EMBL/GenBank/DDBJ databases">
        <title>Draft genome sequence of Xylaria bambusicola isolate GMP-LS, the root and basal stem rot pathogen of sugarcane in Indonesia.</title>
        <authorList>
            <person name="Selvaraj P."/>
            <person name="Muralishankar V."/>
            <person name="Muruganantham S."/>
            <person name="Sp S."/>
            <person name="Haryani S."/>
            <person name="Lau K.J.X."/>
            <person name="Naqvi N.I."/>
        </authorList>
    </citation>
    <scope>NUCLEOTIDE SEQUENCE [LARGE SCALE GENOMIC DNA]</scope>
    <source>
        <strain evidence="2">GMP-LS</strain>
    </source>
</reference>
<name>A0AAN7UZF3_9PEZI</name>
<dbReference type="Proteomes" id="UP001305414">
    <property type="component" value="Unassembled WGS sequence"/>
</dbReference>
<keyword evidence="3" id="KW-1185">Reference proteome</keyword>
<evidence type="ECO:0000256" key="1">
    <source>
        <dbReference type="SAM" id="Phobius"/>
    </source>
</evidence>
<gene>
    <name evidence="2" type="ORF">RRF57_012359</name>
</gene>
<keyword evidence="1" id="KW-0472">Membrane</keyword>
<comment type="caution">
    <text evidence="2">The sequence shown here is derived from an EMBL/GenBank/DDBJ whole genome shotgun (WGS) entry which is preliminary data.</text>
</comment>
<keyword evidence="1" id="KW-0812">Transmembrane</keyword>
<organism evidence="2 3">
    <name type="scientific">Xylaria bambusicola</name>
    <dbReference type="NCBI Taxonomy" id="326684"/>
    <lineage>
        <taxon>Eukaryota</taxon>
        <taxon>Fungi</taxon>
        <taxon>Dikarya</taxon>
        <taxon>Ascomycota</taxon>
        <taxon>Pezizomycotina</taxon>
        <taxon>Sordariomycetes</taxon>
        <taxon>Xylariomycetidae</taxon>
        <taxon>Xylariales</taxon>
        <taxon>Xylariaceae</taxon>
        <taxon>Xylaria</taxon>
    </lineage>
</organism>
<evidence type="ECO:0000313" key="3">
    <source>
        <dbReference type="Proteomes" id="UP001305414"/>
    </source>
</evidence>